<evidence type="ECO:0000256" key="13">
    <source>
        <dbReference type="ARBA" id="ARBA00030360"/>
    </source>
</evidence>
<dbReference type="PANTHER" id="PTHR12485:SF1">
    <property type="entry name" value="NADH DEHYDROGENASE [UBIQUINONE] 1 ALPHA SUBCOMPLEX SUBUNIT 7"/>
    <property type="match status" value="1"/>
</dbReference>
<dbReference type="PANTHER" id="PTHR12485">
    <property type="entry name" value="NADH-UBIQUINONE OXIDOREDUCTASE SUBUNIT B"/>
    <property type="match status" value="1"/>
</dbReference>
<sequence>MTKYKFRDVSYGLQKLRDFLLGRKHILHGRFPPNIAPRTIPTADLPRGPDTPYSQNYYYRRNAFHSVQPPVVAPIAEGPPLIQDPTQKAKAGGVRADALSFNFAPTPGTPWWWDGHFYYELVPDPPTSPPREASQPDPCASTSKK</sequence>
<evidence type="ECO:0000313" key="15">
    <source>
        <dbReference type="EMBL" id="OWR53029.1"/>
    </source>
</evidence>
<evidence type="ECO:0000256" key="9">
    <source>
        <dbReference type="ARBA" id="ARBA00022982"/>
    </source>
</evidence>
<evidence type="ECO:0000313" key="16">
    <source>
        <dbReference type="Proteomes" id="UP000007151"/>
    </source>
</evidence>
<keyword evidence="11" id="KW-0496">Mitochondrion</keyword>
<gene>
    <name evidence="15" type="ORF">KGM_206257</name>
</gene>
<dbReference type="eggNOG" id="KOG4630">
    <property type="taxonomic scope" value="Eukaryota"/>
</dbReference>
<protein>
    <recommendedName>
        <fullName evidence="5">NADH dehydrogenase [ubiquinone] 1 alpha subcomplex subunit 7</fullName>
    </recommendedName>
    <alternativeName>
        <fullName evidence="14">Complex I-B14.5a</fullName>
    </alternativeName>
    <alternativeName>
        <fullName evidence="13">NADH-ubiquinone oxidoreductase subunit B14.5a</fullName>
    </alternativeName>
</protein>
<organism evidence="15 16">
    <name type="scientific">Danaus plexippus plexippus</name>
    <dbReference type="NCBI Taxonomy" id="278856"/>
    <lineage>
        <taxon>Eukaryota</taxon>
        <taxon>Metazoa</taxon>
        <taxon>Ecdysozoa</taxon>
        <taxon>Arthropoda</taxon>
        <taxon>Hexapoda</taxon>
        <taxon>Insecta</taxon>
        <taxon>Pterygota</taxon>
        <taxon>Neoptera</taxon>
        <taxon>Endopterygota</taxon>
        <taxon>Lepidoptera</taxon>
        <taxon>Glossata</taxon>
        <taxon>Ditrysia</taxon>
        <taxon>Papilionoidea</taxon>
        <taxon>Nymphalidae</taxon>
        <taxon>Danainae</taxon>
        <taxon>Danaini</taxon>
        <taxon>Danaina</taxon>
        <taxon>Danaus</taxon>
        <taxon>Danaus</taxon>
    </lineage>
</organism>
<dbReference type="InterPro" id="IPR009947">
    <property type="entry name" value="NDUA7"/>
</dbReference>
<dbReference type="Proteomes" id="UP000007151">
    <property type="component" value="Unassembled WGS sequence"/>
</dbReference>
<dbReference type="GO" id="GO:0005743">
    <property type="term" value="C:mitochondrial inner membrane"/>
    <property type="evidence" value="ECO:0007669"/>
    <property type="project" value="UniProtKB-SubCell"/>
</dbReference>
<evidence type="ECO:0000256" key="1">
    <source>
        <dbReference type="ARBA" id="ARBA00003195"/>
    </source>
</evidence>
<comment type="similarity">
    <text evidence="3">Belongs to the complex I NDUFA7 subunit family.</text>
</comment>
<evidence type="ECO:0000256" key="5">
    <source>
        <dbReference type="ARBA" id="ARBA00016383"/>
    </source>
</evidence>
<keyword evidence="9" id="KW-0249">Electron transport</keyword>
<evidence type="ECO:0000256" key="6">
    <source>
        <dbReference type="ARBA" id="ARBA00022448"/>
    </source>
</evidence>
<evidence type="ECO:0000256" key="2">
    <source>
        <dbReference type="ARBA" id="ARBA00004443"/>
    </source>
</evidence>
<dbReference type="OrthoDB" id="7449810at2759"/>
<proteinExistence type="inferred from homology"/>
<keyword evidence="8" id="KW-0999">Mitochondrion inner membrane</keyword>
<keyword evidence="10" id="KW-0007">Acetylation</keyword>
<evidence type="ECO:0000256" key="7">
    <source>
        <dbReference type="ARBA" id="ARBA00022660"/>
    </source>
</evidence>
<reference evidence="15 16" key="1">
    <citation type="journal article" date="2011" name="Cell">
        <title>The monarch butterfly genome yields insights into long-distance migration.</title>
        <authorList>
            <person name="Zhan S."/>
            <person name="Merlin C."/>
            <person name="Boore J.L."/>
            <person name="Reppert S.M."/>
        </authorList>
    </citation>
    <scope>NUCLEOTIDE SEQUENCE [LARGE SCALE GENOMIC DNA]</scope>
    <source>
        <strain evidence="15">F-2</strain>
    </source>
</reference>
<accession>A0A212FH22</accession>
<comment type="subcellular location">
    <subcellularLocation>
        <location evidence="2">Mitochondrion inner membrane</location>
        <topology evidence="2">Peripheral membrane protein</topology>
        <orientation evidence="2">Matrix side</orientation>
    </subcellularLocation>
</comment>
<evidence type="ECO:0000256" key="8">
    <source>
        <dbReference type="ARBA" id="ARBA00022792"/>
    </source>
</evidence>
<evidence type="ECO:0000256" key="4">
    <source>
        <dbReference type="ARBA" id="ARBA00011533"/>
    </source>
</evidence>
<dbReference type="KEGG" id="dpl:KGM_206257"/>
<comment type="caution">
    <text evidence="15">The sequence shown here is derived from an EMBL/GenBank/DDBJ whole genome shotgun (WGS) entry which is preliminary data.</text>
</comment>
<dbReference type="GO" id="GO:0006120">
    <property type="term" value="P:mitochondrial electron transport, NADH to ubiquinone"/>
    <property type="evidence" value="ECO:0007669"/>
    <property type="project" value="TreeGrafter"/>
</dbReference>
<dbReference type="STRING" id="278856.A0A212FH22"/>
<evidence type="ECO:0000256" key="12">
    <source>
        <dbReference type="ARBA" id="ARBA00023136"/>
    </source>
</evidence>
<dbReference type="Pfam" id="PF07347">
    <property type="entry name" value="CI-B14_5a"/>
    <property type="match status" value="1"/>
</dbReference>
<keyword evidence="16" id="KW-1185">Reference proteome</keyword>
<evidence type="ECO:0000256" key="11">
    <source>
        <dbReference type="ARBA" id="ARBA00023128"/>
    </source>
</evidence>
<evidence type="ECO:0000256" key="14">
    <source>
        <dbReference type="ARBA" id="ARBA00033401"/>
    </source>
</evidence>
<comment type="subunit">
    <text evidence="4">Complex I is composed of 45 different subunits.</text>
</comment>
<keyword evidence="12" id="KW-0472">Membrane</keyword>
<dbReference type="EMBL" id="AGBW02008561">
    <property type="protein sequence ID" value="OWR53029.1"/>
    <property type="molecule type" value="Genomic_DNA"/>
</dbReference>
<keyword evidence="7" id="KW-0679">Respiratory chain</keyword>
<evidence type="ECO:0000256" key="10">
    <source>
        <dbReference type="ARBA" id="ARBA00022990"/>
    </source>
</evidence>
<comment type="function">
    <text evidence="1">Accessory subunit of the mitochondrial membrane respiratory chain NADH dehydrogenase (Complex I), that is believed not to be involved in catalysis. Complex I functions in the transfer of electrons from NADH to the respiratory chain. The immediate electron acceptor for the enzyme is believed to be ubiquinone.</text>
</comment>
<dbReference type="AlphaFoldDB" id="A0A212FH22"/>
<evidence type="ECO:0000256" key="3">
    <source>
        <dbReference type="ARBA" id="ARBA00005482"/>
    </source>
</evidence>
<name>A0A212FH22_DANPL</name>
<keyword evidence="6" id="KW-0813">Transport</keyword>